<dbReference type="EMBL" id="JACJIA010000004">
    <property type="protein sequence ID" value="MBA8951988.1"/>
    <property type="molecule type" value="Genomic_DNA"/>
</dbReference>
<evidence type="ECO:0000313" key="1">
    <source>
        <dbReference type="EMBL" id="MBA8951988.1"/>
    </source>
</evidence>
<reference evidence="1 2" key="1">
    <citation type="submission" date="2020-08" db="EMBL/GenBank/DDBJ databases">
        <title>Genomic Encyclopedia of Type Strains, Phase IV (KMG-IV): sequencing the most valuable type-strain genomes for metagenomic binning, comparative biology and taxonomic classification.</title>
        <authorList>
            <person name="Goeker M."/>
        </authorList>
    </citation>
    <scope>NUCLEOTIDE SEQUENCE [LARGE SCALE GENOMIC DNA]</scope>
    <source>
        <strain evidence="1 2">DSM 44197</strain>
    </source>
</reference>
<proteinExistence type="predicted"/>
<sequence>MKSYAPWAGTRRAQVLAAVRRPWWAVRAASRARAMWARARGRTATGRPLAR</sequence>
<name>A0A7W3QMG7_ACTNM</name>
<protein>
    <submittedName>
        <fullName evidence="1">Uncharacterized protein (DUF2236 family)</fullName>
    </submittedName>
</protein>
<dbReference type="RefSeq" id="WP_182844280.1">
    <property type="nucleotide sequence ID" value="NZ_BAAALP010000014.1"/>
</dbReference>
<gene>
    <name evidence="1" type="ORF">HNR61_003628</name>
</gene>
<keyword evidence="2" id="KW-1185">Reference proteome</keyword>
<accession>A0A7W3QMG7</accession>
<evidence type="ECO:0000313" key="2">
    <source>
        <dbReference type="Proteomes" id="UP000572680"/>
    </source>
</evidence>
<organism evidence="1 2">
    <name type="scientific">Actinomadura namibiensis</name>
    <dbReference type="NCBI Taxonomy" id="182080"/>
    <lineage>
        <taxon>Bacteria</taxon>
        <taxon>Bacillati</taxon>
        <taxon>Actinomycetota</taxon>
        <taxon>Actinomycetes</taxon>
        <taxon>Streptosporangiales</taxon>
        <taxon>Thermomonosporaceae</taxon>
        <taxon>Actinomadura</taxon>
    </lineage>
</organism>
<dbReference type="Proteomes" id="UP000572680">
    <property type="component" value="Unassembled WGS sequence"/>
</dbReference>
<comment type="caution">
    <text evidence="1">The sequence shown here is derived from an EMBL/GenBank/DDBJ whole genome shotgun (WGS) entry which is preliminary data.</text>
</comment>
<dbReference type="AlphaFoldDB" id="A0A7W3QMG7"/>